<reference evidence="2 3" key="1">
    <citation type="journal article" date="2015" name="Nature">
        <title>rRNA introns, odd ribosomes, and small enigmatic genomes across a large radiation of phyla.</title>
        <authorList>
            <person name="Brown C.T."/>
            <person name="Hug L.A."/>
            <person name="Thomas B.C."/>
            <person name="Sharon I."/>
            <person name="Castelle C.J."/>
            <person name="Singh A."/>
            <person name="Wilkins M.J."/>
            <person name="Williams K.H."/>
            <person name="Banfield J.F."/>
        </authorList>
    </citation>
    <scope>NUCLEOTIDE SEQUENCE [LARGE SCALE GENOMIC DNA]</scope>
</reference>
<gene>
    <name evidence="2" type="ORF">UW90_C0003G0018</name>
</gene>
<dbReference type="Proteomes" id="UP000034368">
    <property type="component" value="Unassembled WGS sequence"/>
</dbReference>
<dbReference type="PANTHER" id="PTHR43179:SF7">
    <property type="entry name" value="RHAMNOSYLTRANSFERASE WBBL"/>
    <property type="match status" value="1"/>
</dbReference>
<evidence type="ECO:0000313" key="2">
    <source>
        <dbReference type="EMBL" id="KKT90294.1"/>
    </source>
</evidence>
<keyword evidence="2" id="KW-0808">Transferase</keyword>
<evidence type="ECO:0000313" key="3">
    <source>
        <dbReference type="Proteomes" id="UP000034368"/>
    </source>
</evidence>
<dbReference type="PANTHER" id="PTHR43179">
    <property type="entry name" value="RHAMNOSYLTRANSFERASE WBBL"/>
    <property type="match status" value="1"/>
</dbReference>
<dbReference type="AlphaFoldDB" id="A0A0G1P1P4"/>
<sequence>MLSIIILNYKNPPLLRLCLKSVTASISRDFKYEIIAVDNASEYETRSVITEEFPSVKLIPLKENLGYTRANNIGLKEAIGDQLLILNVDIAPLAGSIEKMSHYMNNRPQIGMLGPELLNFDGTHQDSCFRFYSPWTIIYRRLPFKLPFMKRELSRFRYADADLKQTQPVDWLMGSAILISREAYEKVGPMDESFFHYFNDVDWAQMFWENGFEVVYYPLVSMYHYQKPGSRRFGLLGPIFNKQTRWHIRDGIKYFRKYSGTQVVF</sequence>
<dbReference type="InterPro" id="IPR001173">
    <property type="entry name" value="Glyco_trans_2-like"/>
</dbReference>
<feature type="domain" description="Glycosyltransferase 2-like" evidence="1">
    <location>
        <begin position="3"/>
        <end position="185"/>
    </location>
</feature>
<comment type="caution">
    <text evidence="2">The sequence shown here is derived from an EMBL/GenBank/DDBJ whole genome shotgun (WGS) entry which is preliminary data.</text>
</comment>
<dbReference type="EMBL" id="LCKD01000003">
    <property type="protein sequence ID" value="KKT90294.1"/>
    <property type="molecule type" value="Genomic_DNA"/>
</dbReference>
<dbReference type="GO" id="GO:0016740">
    <property type="term" value="F:transferase activity"/>
    <property type="evidence" value="ECO:0007669"/>
    <property type="project" value="UniProtKB-KW"/>
</dbReference>
<dbReference type="Gene3D" id="3.90.550.10">
    <property type="entry name" value="Spore Coat Polysaccharide Biosynthesis Protein SpsA, Chain A"/>
    <property type="match status" value="1"/>
</dbReference>
<dbReference type="CDD" id="cd04186">
    <property type="entry name" value="GT_2_like_c"/>
    <property type="match status" value="1"/>
</dbReference>
<dbReference type="Pfam" id="PF00535">
    <property type="entry name" value="Glycos_transf_2"/>
    <property type="match status" value="1"/>
</dbReference>
<proteinExistence type="predicted"/>
<evidence type="ECO:0000259" key="1">
    <source>
        <dbReference type="Pfam" id="PF00535"/>
    </source>
</evidence>
<name>A0A0G1P1P4_9BACT</name>
<dbReference type="InterPro" id="IPR029044">
    <property type="entry name" value="Nucleotide-diphossugar_trans"/>
</dbReference>
<protein>
    <submittedName>
        <fullName evidence="2">Glycosyl transferase family 2</fullName>
    </submittedName>
</protein>
<organism evidence="2 3">
    <name type="scientific">Candidatus Yanofskybacteria bacterium GW2011_GWB1_45_11</name>
    <dbReference type="NCBI Taxonomy" id="1619026"/>
    <lineage>
        <taxon>Bacteria</taxon>
        <taxon>Candidatus Yanofskyibacteriota</taxon>
    </lineage>
</organism>
<accession>A0A0G1P1P4</accession>
<dbReference type="SUPFAM" id="SSF53448">
    <property type="entry name" value="Nucleotide-diphospho-sugar transferases"/>
    <property type="match status" value="1"/>
</dbReference>